<feature type="domain" description="Transposase IS4-like" evidence="2">
    <location>
        <begin position="190"/>
        <end position="492"/>
    </location>
</feature>
<reference evidence="3" key="1">
    <citation type="submission" date="2018-06" db="EMBL/GenBank/DDBJ databases">
        <authorList>
            <person name="Zhirakovskaya E."/>
        </authorList>
    </citation>
    <scope>NUCLEOTIDE SEQUENCE</scope>
</reference>
<dbReference type="InterPro" id="IPR012337">
    <property type="entry name" value="RNaseH-like_sf"/>
</dbReference>
<proteinExistence type="predicted"/>
<evidence type="ECO:0000259" key="2">
    <source>
        <dbReference type="Pfam" id="PF01609"/>
    </source>
</evidence>
<gene>
    <name evidence="3" type="ORF">MNBD_GAMMA04-277</name>
</gene>
<dbReference type="SUPFAM" id="SSF53098">
    <property type="entry name" value="Ribonuclease H-like"/>
    <property type="match status" value="1"/>
</dbReference>
<dbReference type="PANTHER" id="PTHR34614:SF2">
    <property type="entry name" value="TRANSPOSASE IS4-LIKE DOMAIN-CONTAINING PROTEIN"/>
    <property type="match status" value="1"/>
</dbReference>
<dbReference type="AlphaFoldDB" id="A0A3B0W3R3"/>
<evidence type="ECO:0000313" key="3">
    <source>
        <dbReference type="EMBL" id="VAW47073.1"/>
    </source>
</evidence>
<dbReference type="GO" id="GO:0006313">
    <property type="term" value="P:DNA transposition"/>
    <property type="evidence" value="ECO:0007669"/>
    <property type="project" value="InterPro"/>
</dbReference>
<accession>A0A3B0W3R3</accession>
<dbReference type="InterPro" id="IPR047654">
    <property type="entry name" value="IS1634_transpos"/>
</dbReference>
<dbReference type="GO" id="GO:0004803">
    <property type="term" value="F:transposase activity"/>
    <property type="evidence" value="ECO:0007669"/>
    <property type="project" value="InterPro"/>
</dbReference>
<protein>
    <recommendedName>
        <fullName evidence="2">Transposase IS4-like domain-containing protein</fullName>
    </recommendedName>
</protein>
<evidence type="ECO:0000256" key="1">
    <source>
        <dbReference type="SAM" id="Coils"/>
    </source>
</evidence>
<dbReference type="EMBL" id="UOFB01000174">
    <property type="protein sequence ID" value="VAW47073.1"/>
    <property type="molecule type" value="Genomic_DNA"/>
</dbReference>
<dbReference type="Pfam" id="PF01609">
    <property type="entry name" value="DDE_Tnp_1"/>
    <property type="match status" value="1"/>
</dbReference>
<feature type="coiled-coil region" evidence="1">
    <location>
        <begin position="160"/>
        <end position="187"/>
    </location>
</feature>
<dbReference type="PANTHER" id="PTHR34614">
    <property type="match status" value="1"/>
</dbReference>
<dbReference type="NCBIfam" id="NF033559">
    <property type="entry name" value="transpos_IS1634"/>
    <property type="match status" value="1"/>
</dbReference>
<sequence length="563" mass="65390">MYVQCSRVYQKKSGTLSLNRKLVESYRDPKTKRPRNRTVKKLEQLPILERARLIHQYGGSKHLRVDEWQELSKAGDFARPQVNLKVGNVYSGAGTAVAYYNFRESGLLSVLSSQLPKNASKAVKELVLHQLLTPSSKSHFIKARKNGYLYGLEGKSPLSATSLYSAMDELEDNFENIKKQLNTLHQRESPILLYDLSNSYFCGTKAELGGYGQSKEKRYDRYIVTYGLVTNQQGHPLDIKVWKGGTADANTVVGQFNNWQTDYQAEKGIWIADRGMSGEENIAEVTNLGLDYITGVPGASQIALLKEQTETTPELFDQQNLAEFESKDKRYILCKHDTKGYRRENQYAKNRRKVYQALLKIKNSPQNKNKEKLYHRAMKALEKESQTSFWEIEVSPLSSQDKNTKPRYQLTFKLNRNQVKLYNQIAHYYLLQTNLNKQEHPAKNIQENYKGLHRIERCFRQMKSALDIRPIRHWRKKRIKSHIYLSFICLWLLKYMENKWRKNGITSEVKDTLSFWNNNLQLCQLLDQNNKQVSLKWNRGENANNTIREITSYGEFSAINALL</sequence>
<organism evidence="3">
    <name type="scientific">hydrothermal vent metagenome</name>
    <dbReference type="NCBI Taxonomy" id="652676"/>
    <lineage>
        <taxon>unclassified sequences</taxon>
        <taxon>metagenomes</taxon>
        <taxon>ecological metagenomes</taxon>
    </lineage>
</organism>
<keyword evidence="1" id="KW-0175">Coiled coil</keyword>
<name>A0A3B0W3R3_9ZZZZ</name>
<dbReference type="InterPro" id="IPR002559">
    <property type="entry name" value="Transposase_11"/>
</dbReference>
<dbReference type="GO" id="GO:0003677">
    <property type="term" value="F:DNA binding"/>
    <property type="evidence" value="ECO:0007669"/>
    <property type="project" value="InterPro"/>
</dbReference>